<protein>
    <submittedName>
        <fullName evidence="1">Retrovirus-related Pol poly from transposon</fullName>
    </submittedName>
</protein>
<dbReference type="EMBL" id="REGN01008525">
    <property type="protein sequence ID" value="RNA03365.1"/>
    <property type="molecule type" value="Genomic_DNA"/>
</dbReference>
<evidence type="ECO:0000313" key="1">
    <source>
        <dbReference type="EMBL" id="RNA03365.1"/>
    </source>
</evidence>
<proteinExistence type="predicted"/>
<dbReference type="Proteomes" id="UP000276133">
    <property type="component" value="Unassembled WGS sequence"/>
</dbReference>
<dbReference type="PANTHER" id="PTHR37984">
    <property type="entry name" value="PROTEIN CBG26694"/>
    <property type="match status" value="1"/>
</dbReference>
<gene>
    <name evidence="1" type="ORF">BpHYR1_004797</name>
</gene>
<name>A0A3M7PX55_BRAPC</name>
<dbReference type="Gene3D" id="3.10.10.10">
    <property type="entry name" value="HIV Type 1 Reverse Transcriptase, subunit A, domain 1"/>
    <property type="match status" value="1"/>
</dbReference>
<organism evidence="1 2">
    <name type="scientific">Brachionus plicatilis</name>
    <name type="common">Marine rotifer</name>
    <name type="synonym">Brachionus muelleri</name>
    <dbReference type="NCBI Taxonomy" id="10195"/>
    <lineage>
        <taxon>Eukaryota</taxon>
        <taxon>Metazoa</taxon>
        <taxon>Spiralia</taxon>
        <taxon>Gnathifera</taxon>
        <taxon>Rotifera</taxon>
        <taxon>Eurotatoria</taxon>
        <taxon>Monogononta</taxon>
        <taxon>Pseudotrocha</taxon>
        <taxon>Ploima</taxon>
        <taxon>Brachionidae</taxon>
        <taxon>Brachionus</taxon>
    </lineage>
</organism>
<dbReference type="PANTHER" id="PTHR37984:SF9">
    <property type="entry name" value="INTEGRASE CATALYTIC DOMAIN-CONTAINING PROTEIN"/>
    <property type="match status" value="1"/>
</dbReference>
<keyword evidence="2" id="KW-1185">Reference proteome</keyword>
<accession>A0A3M7PX55</accession>
<dbReference type="STRING" id="10195.A0A3M7PX55"/>
<dbReference type="AlphaFoldDB" id="A0A3M7PX55"/>
<reference evidence="1 2" key="1">
    <citation type="journal article" date="2018" name="Sci. Rep.">
        <title>Genomic signatures of local adaptation to the degree of environmental predictability in rotifers.</title>
        <authorList>
            <person name="Franch-Gras L."/>
            <person name="Hahn C."/>
            <person name="Garcia-Roger E.M."/>
            <person name="Carmona M.J."/>
            <person name="Serra M."/>
            <person name="Gomez A."/>
        </authorList>
    </citation>
    <scope>NUCLEOTIDE SEQUENCE [LARGE SCALE GENOMIC DNA]</scope>
    <source>
        <strain evidence="1">HYR1</strain>
    </source>
</reference>
<dbReference type="OrthoDB" id="10066633at2759"/>
<dbReference type="CDD" id="cd00303">
    <property type="entry name" value="retropepsin_like"/>
    <property type="match status" value="1"/>
</dbReference>
<evidence type="ECO:0000313" key="2">
    <source>
        <dbReference type="Proteomes" id="UP000276133"/>
    </source>
</evidence>
<sequence length="510" mass="56917">MAVAMPMEPFDYGRNMDTLGSRWKRWLDKFELHITGNALTDEDMIKARFLTSMGDAVYDTAESLGLNLKDKTRKEIHEALTKHFNPEKSEVNEILKFRRALKHKDEPVNSYYLRLRDLSQHCGFSTGLDRELAIQFLYGCGMEPVHRKGVALTKAEFKLDTILDYARAYEKSERNVGEIAQHGSELAAKQSVSFVANKYSKHKGQVNAVASKQSDNELAGKVVLDEAEAASYLKYKKLVHLDICAITDDPKVHRIDEERDERLVGAELQGSNVVWLIDSGSMINIIDEPTYKQLKHQPTLKACTTGYYAYKSAVPFQMLGCFETTIKRNSKSTKASVMVVPGKERNLLGFSTSKALGLVTLNVNSVAEGSGSNKLSKDQLAERFPALFSGKIGCVKDVKVKLDIDESVKPTRQPQRPVPFCLREAVEMELLKQVDEGIIERVRGGHTPWVANLPSGACTAAYLEEISTERHVNMVASSAVPPAMTLDEVARATQSDDNLQVLIDLKWPFG</sequence>
<comment type="caution">
    <text evidence="1">The sequence shown here is derived from an EMBL/GenBank/DDBJ whole genome shotgun (WGS) entry which is preliminary data.</text>
</comment>
<dbReference type="InterPro" id="IPR050951">
    <property type="entry name" value="Retrovirus_Pol_polyprotein"/>
</dbReference>